<feature type="region of interest" description="Disordered" evidence="1">
    <location>
        <begin position="1093"/>
        <end position="1222"/>
    </location>
</feature>
<accession>E9APG5</accession>
<evidence type="ECO:0000256" key="1">
    <source>
        <dbReference type="SAM" id="MobiDB-lite"/>
    </source>
</evidence>
<reference evidence="2 3" key="1">
    <citation type="journal article" date="2011" name="Genome Res.">
        <title>Chromosome and gene copy number variation allow major structural change between species and strains of Leishmania.</title>
        <authorList>
            <person name="Rogers M.B."/>
            <person name="Hilley J.D."/>
            <person name="Dickens N.J."/>
            <person name="Wilkes J."/>
            <person name="Bates P.A."/>
            <person name="Depledge D.P."/>
            <person name="Harris D."/>
            <person name="Her Y."/>
            <person name="Herzyk P."/>
            <person name="Imamura H."/>
            <person name="Otto T.D."/>
            <person name="Sanders M."/>
            <person name="Seeger K."/>
            <person name="Dujardin J.C."/>
            <person name="Berriman M."/>
            <person name="Smith D.F."/>
            <person name="Hertz-Fowler C."/>
            <person name="Mottram J.C."/>
        </authorList>
    </citation>
    <scope>NUCLEOTIDE SEQUENCE [LARGE SCALE GENOMIC DNA]</scope>
    <source>
        <strain evidence="2 3">MHOM/GT/2001/U1103</strain>
    </source>
</reference>
<feature type="compositionally biased region" description="Polar residues" evidence="1">
    <location>
        <begin position="464"/>
        <end position="476"/>
    </location>
</feature>
<name>E9APG5_LEIMU</name>
<feature type="region of interest" description="Disordered" evidence="1">
    <location>
        <begin position="1"/>
        <end position="100"/>
    </location>
</feature>
<sequence length="1250" mass="130641">MQRQSSAKSGCHNASELSPVHRNAYEMRNRGSLPPMRSGSPLSPPAMPVKPAVSNDWPRALSARTDHGGGEEQNNDEGEKSASSGPARRTSCGGATGSTSATATTCAAHIVSDVPSSSSLAPFSIPPLSYSNISETSSTYNAHSMSPGGRRSSQVTGMHKNLLVFPPRVFRTAGMLPPSAKTPTAASEALVTPPSPARLTMAVTGTGHPVTPLPSPTVVAAMSLMSPEGVPLPNQLTYFSIGGSRRRNSISVPTSPFQVEGDKAENSFMEEIVGGADERWLVDAHHRAATDHNSHTSARLERLNACGTVTATVADSVDRATTRSSRTADHASEDDGTASHANSAASTRSSSSPPSSPSHRARSSAASPSSAAEVAASAASAAPTTIPTSHNVPIPPPISAAPQGSSSARNAANLSLSADHVRHSLVVAPLPSPLVSPVAVSVAGGGAGGTTSPTNRGGAALSRGDSQSPSSSLRFGTHDPYNTSVIVATPLMSGVPRTTSFTSYPSPSATTTPIGPGITHMRMWSTSALTNGNAVDCGAAFLYSAVANLDTMSVKSSMVDVPPGIHDGIMVWAASGGPSKLPSTSTGEHFLYGPYGGCAAPQTARYAHEEAPAQTPTPSCAIGENAADASSEAAGQQYESEQTPSEQPYDPQHEYSCQQHSVQRHQVQRADSYAPSYEQRQQPHPPPVQELTGHCQAFEPQQQYDHEPYPAPPVPYSYRLQPHQPHVHAPQPQQQYDHQRQQPPQQPYHTQGLHGERGGNAGAVPHNWDGPRKRVAQDVLPGFFSVDTIQLGDQTHLVSDRNGVPHEPNEQQQLSHEAPHDAALLASGSGVDYTSPDYKTGHQSCGPTAAPEFDNRGNSPVAQQQQQQRLSWSSSIYYDTTPARGVPGDYYSGSRAGAESTTATLSTSPYGSDDDNEAMRIHSGAMYGSPPRHAEQHRGSASVMMVGGMMVAQPPHMAAPVVSRTPNQRTGYTVNNRGSSSSGGNSNVGGGMNSVEANESGSLRSGNSGGGADMALVYNVDKSIDVCGGPGALAPTLRDAGPNGPVGVCCSGGGIGANATTTTVVYGGYLHYPPMKNYAMGYTDMYIPQPERHTRGSVATTSSSQEGANESRTTSNVLVAPPLPRSAGAMDGGAATHYQPPHGREPGLQEPSITRQRQQRHPTVSSSAADELQPTKGGEDYSPHIASPSRCRSSIPPVNQPSKYSEMRYPQPQQPHVLSHAPQQLRIPSESSNSFGYAQANAVRGTGAVA</sequence>
<keyword evidence="3" id="KW-1185">Reference proteome</keyword>
<feature type="compositionally biased region" description="Low complexity" evidence="1">
    <location>
        <begin position="974"/>
        <end position="985"/>
    </location>
</feature>
<feature type="compositionally biased region" description="Polar residues" evidence="1">
    <location>
        <begin position="1190"/>
        <end position="1203"/>
    </location>
</feature>
<dbReference type="EMBL" id="FR799566">
    <property type="protein sequence ID" value="CBZ24829.1"/>
    <property type="molecule type" value="Genomic_DNA"/>
</dbReference>
<dbReference type="RefSeq" id="XP_003873342.1">
    <property type="nucleotide sequence ID" value="XM_003873293.1"/>
</dbReference>
<dbReference type="GeneID" id="13455033"/>
<feature type="compositionally biased region" description="Polar residues" evidence="1">
    <location>
        <begin position="633"/>
        <end position="646"/>
    </location>
</feature>
<feature type="region of interest" description="Disordered" evidence="1">
    <location>
        <begin position="961"/>
        <end position="1009"/>
    </location>
</feature>
<protein>
    <submittedName>
        <fullName evidence="2">Uncharacterized protein</fullName>
    </submittedName>
</protein>
<feature type="compositionally biased region" description="Low complexity" evidence="1">
    <location>
        <begin position="721"/>
        <end position="751"/>
    </location>
</feature>
<feature type="region of interest" description="Disordered" evidence="1">
    <location>
        <begin position="444"/>
        <end position="476"/>
    </location>
</feature>
<gene>
    <name evidence="2" type="ORF">LMXM_13_1410</name>
</gene>
<feature type="compositionally biased region" description="Low complexity" evidence="1">
    <location>
        <begin position="90"/>
        <end position="100"/>
    </location>
</feature>
<dbReference type="VEuPathDB" id="TriTrypDB:LmxM.13.1410"/>
<feature type="compositionally biased region" description="Low complexity" evidence="1">
    <location>
        <begin position="363"/>
        <end position="390"/>
    </location>
</feature>
<evidence type="ECO:0000313" key="2">
    <source>
        <dbReference type="EMBL" id="CBZ24829.1"/>
    </source>
</evidence>
<feature type="compositionally biased region" description="Polar residues" evidence="1">
    <location>
        <begin position="899"/>
        <end position="910"/>
    </location>
</feature>
<dbReference type="OrthoDB" id="267145at2759"/>
<feature type="region of interest" description="Disordered" evidence="1">
    <location>
        <begin position="798"/>
        <end position="870"/>
    </location>
</feature>
<dbReference type="Proteomes" id="UP000007259">
    <property type="component" value="Chromosome 13"/>
</dbReference>
<feature type="region of interest" description="Disordered" evidence="1">
    <location>
        <begin position="704"/>
        <end position="773"/>
    </location>
</feature>
<feature type="region of interest" description="Disordered" evidence="1">
    <location>
        <begin position="317"/>
        <end position="407"/>
    </location>
</feature>
<feature type="region of interest" description="Disordered" evidence="1">
    <location>
        <begin position="607"/>
        <end position="692"/>
    </location>
</feature>
<evidence type="ECO:0000313" key="3">
    <source>
        <dbReference type="Proteomes" id="UP000007259"/>
    </source>
</evidence>
<feature type="compositionally biased region" description="Polar residues" evidence="1">
    <location>
        <begin position="1097"/>
        <end position="1117"/>
    </location>
</feature>
<feature type="compositionally biased region" description="Low complexity" evidence="1">
    <location>
        <begin position="338"/>
        <end position="353"/>
    </location>
</feature>
<feature type="compositionally biased region" description="Basic and acidic residues" evidence="1">
    <location>
        <begin position="317"/>
        <end position="333"/>
    </location>
</feature>
<feature type="compositionally biased region" description="Polar residues" evidence="1">
    <location>
        <begin position="1151"/>
        <end position="1168"/>
    </location>
</feature>
<dbReference type="KEGG" id="lmi:LMXM_13_1410"/>
<organism evidence="2 3">
    <name type="scientific">Leishmania mexicana (strain MHOM/GT/2001/U1103)</name>
    <dbReference type="NCBI Taxonomy" id="929439"/>
    <lineage>
        <taxon>Eukaryota</taxon>
        <taxon>Discoba</taxon>
        <taxon>Euglenozoa</taxon>
        <taxon>Kinetoplastea</taxon>
        <taxon>Metakinetoplastina</taxon>
        <taxon>Trypanosomatida</taxon>
        <taxon>Trypanosomatidae</taxon>
        <taxon>Leishmaniinae</taxon>
        <taxon>Leishmania</taxon>
    </lineage>
</organism>
<dbReference type="AlphaFoldDB" id="E9APG5"/>
<feature type="region of interest" description="Disordered" evidence="1">
    <location>
        <begin position="894"/>
        <end position="913"/>
    </location>
</feature>
<dbReference type="PhylomeDB" id="E9APG5"/>
<proteinExistence type="predicted"/>
<feature type="compositionally biased region" description="Polar residues" evidence="1">
    <location>
        <begin position="964"/>
        <end position="973"/>
    </location>
</feature>
<dbReference type="OMA" id="CAVANSD"/>